<keyword evidence="2" id="KW-1185">Reference proteome</keyword>
<organism evidence="1 2">
    <name type="scientific">Stylosanthes scabra</name>
    <dbReference type="NCBI Taxonomy" id="79078"/>
    <lineage>
        <taxon>Eukaryota</taxon>
        <taxon>Viridiplantae</taxon>
        <taxon>Streptophyta</taxon>
        <taxon>Embryophyta</taxon>
        <taxon>Tracheophyta</taxon>
        <taxon>Spermatophyta</taxon>
        <taxon>Magnoliopsida</taxon>
        <taxon>eudicotyledons</taxon>
        <taxon>Gunneridae</taxon>
        <taxon>Pentapetalae</taxon>
        <taxon>rosids</taxon>
        <taxon>fabids</taxon>
        <taxon>Fabales</taxon>
        <taxon>Fabaceae</taxon>
        <taxon>Papilionoideae</taxon>
        <taxon>50 kb inversion clade</taxon>
        <taxon>dalbergioids sensu lato</taxon>
        <taxon>Dalbergieae</taxon>
        <taxon>Pterocarpus clade</taxon>
        <taxon>Stylosanthes</taxon>
    </lineage>
</organism>
<name>A0ABU6TDV9_9FABA</name>
<comment type="caution">
    <text evidence="1">The sequence shown here is derived from an EMBL/GenBank/DDBJ whole genome shotgun (WGS) entry which is preliminary data.</text>
</comment>
<protein>
    <recommendedName>
        <fullName evidence="3">Fungal-type protein kinase domain-containing protein</fullName>
    </recommendedName>
</protein>
<dbReference type="EMBL" id="JASCZI010090752">
    <property type="protein sequence ID" value="MED6146058.1"/>
    <property type="molecule type" value="Genomic_DNA"/>
</dbReference>
<evidence type="ECO:0000313" key="2">
    <source>
        <dbReference type="Proteomes" id="UP001341840"/>
    </source>
</evidence>
<proteinExistence type="predicted"/>
<evidence type="ECO:0008006" key="3">
    <source>
        <dbReference type="Google" id="ProtNLM"/>
    </source>
</evidence>
<dbReference type="Proteomes" id="UP001341840">
    <property type="component" value="Unassembled WGS sequence"/>
</dbReference>
<gene>
    <name evidence="1" type="ORF">PIB30_030975</name>
</gene>
<accession>A0ABU6TDV9</accession>
<evidence type="ECO:0000313" key="1">
    <source>
        <dbReference type="EMBL" id="MED6146058.1"/>
    </source>
</evidence>
<reference evidence="1 2" key="1">
    <citation type="journal article" date="2023" name="Plants (Basel)">
        <title>Bridging the Gap: Combining Genomics and Transcriptomics Approaches to Understand Stylosanthes scabra, an Orphan Legume from the Brazilian Caatinga.</title>
        <authorList>
            <person name="Ferreira-Neto J.R.C."/>
            <person name="da Silva M.D."/>
            <person name="Binneck E."/>
            <person name="de Melo N.F."/>
            <person name="da Silva R.H."/>
            <person name="de Melo A.L.T.M."/>
            <person name="Pandolfi V."/>
            <person name="Bustamante F.O."/>
            <person name="Brasileiro-Vidal A.C."/>
            <person name="Benko-Iseppon A.M."/>
        </authorList>
    </citation>
    <scope>NUCLEOTIDE SEQUENCE [LARGE SCALE GENOMIC DNA]</scope>
    <source>
        <tissue evidence="1">Leaves</tissue>
    </source>
</reference>
<sequence length="103" mass="11775">MGVLFNKPRNNKNFGKIAVDFKKWECFIYLEGLPNNVDSKESVVWCLAWIFHHTGFARGIFDYVDSVEVTRMKVAIALAKTVPNSQRALVDSKAEMLWLAIKP</sequence>